<dbReference type="PANTHER" id="PTHR30353">
    <property type="entry name" value="INNER MEMBRANE PROTEIN DEDA-RELATED"/>
    <property type="match status" value="1"/>
</dbReference>
<dbReference type="InterPro" id="IPR032818">
    <property type="entry name" value="DedA-like"/>
</dbReference>
<feature type="transmembrane region" description="Helical" evidence="7">
    <location>
        <begin position="427"/>
        <end position="446"/>
    </location>
</feature>
<feature type="transmembrane region" description="Helical" evidence="7">
    <location>
        <begin position="453"/>
        <end position="473"/>
    </location>
</feature>
<keyword evidence="5 7" id="KW-1133">Transmembrane helix</keyword>
<dbReference type="OrthoDB" id="9813426at2"/>
<feature type="transmembrane region" description="Helical" evidence="7">
    <location>
        <begin position="67"/>
        <end position="86"/>
    </location>
</feature>
<name>A0A5B8U3P4_9ACTN</name>
<comment type="subcellular location">
    <subcellularLocation>
        <location evidence="1">Cell membrane</location>
        <topology evidence="1">Multi-pass membrane protein</topology>
    </subcellularLocation>
</comment>
<proteinExistence type="inferred from homology"/>
<dbReference type="Pfam" id="PF09335">
    <property type="entry name" value="VTT_dom"/>
    <property type="match status" value="1"/>
</dbReference>
<evidence type="ECO:0000256" key="3">
    <source>
        <dbReference type="ARBA" id="ARBA00022475"/>
    </source>
</evidence>
<feature type="transmembrane region" description="Helical" evidence="7">
    <location>
        <begin position="192"/>
        <end position="215"/>
    </location>
</feature>
<protein>
    <submittedName>
        <fullName evidence="9">Phosphatase PAP2 family protein</fullName>
    </submittedName>
</protein>
<comment type="similarity">
    <text evidence="2">Belongs to the DedA family.</text>
</comment>
<evidence type="ECO:0000313" key="10">
    <source>
        <dbReference type="Proteomes" id="UP000321805"/>
    </source>
</evidence>
<feature type="domain" description="Phosphatidic acid phosphatase type 2/haloperoxidase" evidence="8">
    <location>
        <begin position="384"/>
        <end position="496"/>
    </location>
</feature>
<dbReference type="PANTHER" id="PTHR30353:SF15">
    <property type="entry name" value="INNER MEMBRANE PROTEIN YABI"/>
    <property type="match status" value="1"/>
</dbReference>
<dbReference type="EMBL" id="CP042430">
    <property type="protein sequence ID" value="QEC47485.1"/>
    <property type="molecule type" value="Genomic_DNA"/>
</dbReference>
<evidence type="ECO:0000256" key="5">
    <source>
        <dbReference type="ARBA" id="ARBA00022989"/>
    </source>
</evidence>
<accession>A0A5B8U3P4</accession>
<evidence type="ECO:0000256" key="6">
    <source>
        <dbReference type="ARBA" id="ARBA00023136"/>
    </source>
</evidence>
<evidence type="ECO:0000256" key="2">
    <source>
        <dbReference type="ARBA" id="ARBA00010792"/>
    </source>
</evidence>
<dbReference type="GO" id="GO:0005886">
    <property type="term" value="C:plasma membrane"/>
    <property type="evidence" value="ECO:0007669"/>
    <property type="project" value="UniProtKB-SubCell"/>
</dbReference>
<keyword evidence="10" id="KW-1185">Reference proteome</keyword>
<keyword evidence="4 7" id="KW-0812">Transmembrane</keyword>
<sequence>MKTGPLVAAVLLATFLAVRRRRLEPTLLIGGGLAVLALLVYGSGLVHPPNVKQIVEDAGSTLGQWTYLVVAVMAFFETGAFVGLIAPGETFLIFGGVVAGQGTISLVALIAIVWAAAVAGDLASFYAGRRLGRAFLVRHGPKVSITEERLHTVEAFFDRHGGKAILLGRFVGVVRAVNPFLAGSSGMPLRRFLPYDVIGAGAWATMLLVLGYVFWQSFDQVLHYAERGTLALGTTIVVLAGVAWLWRRLRQEERRREAAAWVDRQLDRPVLRPVAAVVRPTARWLRGPVRFLIGRLTPGELGLELTTLLAFAAVGSFAFAANAIALGDNVLIAGDRRAFTIADEVRTHWLDEVARVVTHLGSSVVAGAAALLCVALLLWRRRRIEAAAMGGATVLTWAAVHLAKVLVGRPRPARSLVDTLGESYPSGHAAYAVVWVAIAVVLTRSLPGLTRATAAVVAGSVAVVAVALTRIYLRAHYLSDVVGGLGLAAMIFALCGMAALIVGHLRNNGART</sequence>
<dbReference type="Proteomes" id="UP000321805">
    <property type="component" value="Chromosome"/>
</dbReference>
<feature type="transmembrane region" description="Helical" evidence="7">
    <location>
        <begin position="305"/>
        <end position="326"/>
    </location>
</feature>
<evidence type="ECO:0000256" key="1">
    <source>
        <dbReference type="ARBA" id="ARBA00004651"/>
    </source>
</evidence>
<evidence type="ECO:0000256" key="4">
    <source>
        <dbReference type="ARBA" id="ARBA00022692"/>
    </source>
</evidence>
<evidence type="ECO:0000259" key="8">
    <source>
        <dbReference type="SMART" id="SM00014"/>
    </source>
</evidence>
<dbReference type="InterPro" id="IPR036938">
    <property type="entry name" value="PAP2/HPO_sf"/>
</dbReference>
<feature type="transmembrane region" description="Helical" evidence="7">
    <location>
        <begin position="27"/>
        <end position="46"/>
    </location>
</feature>
<feature type="transmembrane region" description="Helical" evidence="7">
    <location>
        <begin position="386"/>
        <end position="407"/>
    </location>
</feature>
<dbReference type="KEGG" id="bsol:FSW04_07765"/>
<dbReference type="AlphaFoldDB" id="A0A5B8U3P4"/>
<feature type="transmembrane region" description="Helical" evidence="7">
    <location>
        <begin position="485"/>
        <end position="505"/>
    </location>
</feature>
<organism evidence="9 10">
    <name type="scientific">Baekduia soli</name>
    <dbReference type="NCBI Taxonomy" id="496014"/>
    <lineage>
        <taxon>Bacteria</taxon>
        <taxon>Bacillati</taxon>
        <taxon>Actinomycetota</taxon>
        <taxon>Thermoleophilia</taxon>
        <taxon>Solirubrobacterales</taxon>
        <taxon>Baekduiaceae</taxon>
        <taxon>Baekduia</taxon>
    </lineage>
</organism>
<keyword evidence="6 7" id="KW-0472">Membrane</keyword>
<dbReference type="SMART" id="SM00014">
    <property type="entry name" value="acidPPc"/>
    <property type="match status" value="1"/>
</dbReference>
<evidence type="ECO:0000313" key="9">
    <source>
        <dbReference type="EMBL" id="QEC47485.1"/>
    </source>
</evidence>
<reference evidence="9 10" key="1">
    <citation type="journal article" date="2018" name="J. Microbiol.">
        <title>Baekduia soli gen. nov., sp. nov., a novel bacterium isolated from the soil of Baekdu Mountain and proposal of a novel family name, Baekduiaceae fam. nov.</title>
        <authorList>
            <person name="An D.S."/>
            <person name="Siddiqi M.Z."/>
            <person name="Kim K.H."/>
            <person name="Yu H.S."/>
            <person name="Im W.T."/>
        </authorList>
    </citation>
    <scope>NUCLEOTIDE SEQUENCE [LARGE SCALE GENOMIC DNA]</scope>
    <source>
        <strain evidence="9 10">BR7-21</strain>
    </source>
</reference>
<keyword evidence="3" id="KW-1003">Cell membrane</keyword>
<dbReference type="Gene3D" id="1.20.144.10">
    <property type="entry name" value="Phosphatidic acid phosphatase type 2/haloperoxidase"/>
    <property type="match status" value="2"/>
</dbReference>
<gene>
    <name evidence="9" type="ORF">FSW04_07765</name>
</gene>
<dbReference type="Pfam" id="PF01569">
    <property type="entry name" value="PAP2"/>
    <property type="match status" value="1"/>
</dbReference>
<dbReference type="RefSeq" id="WP_146917992.1">
    <property type="nucleotide sequence ID" value="NZ_CP042430.1"/>
</dbReference>
<dbReference type="SUPFAM" id="SSF48317">
    <property type="entry name" value="Acid phosphatase/Vanadium-dependent haloperoxidase"/>
    <property type="match status" value="1"/>
</dbReference>
<evidence type="ECO:0000256" key="7">
    <source>
        <dbReference type="SAM" id="Phobius"/>
    </source>
</evidence>
<dbReference type="InterPro" id="IPR032816">
    <property type="entry name" value="VTT_dom"/>
</dbReference>
<feature type="transmembrane region" description="Helical" evidence="7">
    <location>
        <begin position="227"/>
        <end position="246"/>
    </location>
</feature>
<dbReference type="InterPro" id="IPR000326">
    <property type="entry name" value="PAP2/HPO"/>
</dbReference>
<feature type="transmembrane region" description="Helical" evidence="7">
    <location>
        <begin position="356"/>
        <end position="379"/>
    </location>
</feature>